<accession>A0AAD9MUR2</accession>
<comment type="caution">
    <text evidence="4">The sequence shown here is derived from an EMBL/GenBank/DDBJ whole genome shotgun (WGS) entry which is preliminary data.</text>
</comment>
<keyword evidence="1" id="KW-0677">Repeat</keyword>
<evidence type="ECO:0000256" key="1">
    <source>
        <dbReference type="ARBA" id="ARBA00022737"/>
    </source>
</evidence>
<evidence type="ECO:0000313" key="5">
    <source>
        <dbReference type="Proteomes" id="UP001208570"/>
    </source>
</evidence>
<reference evidence="4" key="1">
    <citation type="journal article" date="2023" name="Mol. Biol. Evol.">
        <title>Third-Generation Sequencing Reveals the Adaptive Role of the Epigenome in Three Deep-Sea Polychaetes.</title>
        <authorList>
            <person name="Perez M."/>
            <person name="Aroh O."/>
            <person name="Sun Y."/>
            <person name="Lan Y."/>
            <person name="Juniper S.K."/>
            <person name="Young C.R."/>
            <person name="Angers B."/>
            <person name="Qian P.Y."/>
        </authorList>
    </citation>
    <scope>NUCLEOTIDE SEQUENCE</scope>
    <source>
        <strain evidence="4">P08H-3</strain>
    </source>
</reference>
<protein>
    <recommendedName>
        <fullName evidence="3">RCC1-like domain-containing protein</fullName>
    </recommendedName>
</protein>
<feature type="repeat" description="RCC1" evidence="2">
    <location>
        <begin position="531"/>
        <end position="580"/>
    </location>
</feature>
<feature type="repeat" description="RCC1" evidence="2">
    <location>
        <begin position="372"/>
        <end position="421"/>
    </location>
</feature>
<proteinExistence type="predicted"/>
<dbReference type="PROSITE" id="PS50012">
    <property type="entry name" value="RCC1_3"/>
    <property type="match status" value="7"/>
</dbReference>
<organism evidence="4 5">
    <name type="scientific">Paralvinella palmiformis</name>
    <dbReference type="NCBI Taxonomy" id="53620"/>
    <lineage>
        <taxon>Eukaryota</taxon>
        <taxon>Metazoa</taxon>
        <taxon>Spiralia</taxon>
        <taxon>Lophotrochozoa</taxon>
        <taxon>Annelida</taxon>
        <taxon>Polychaeta</taxon>
        <taxon>Sedentaria</taxon>
        <taxon>Canalipalpata</taxon>
        <taxon>Terebellida</taxon>
        <taxon>Terebelliformia</taxon>
        <taxon>Alvinellidae</taxon>
        <taxon>Paralvinella</taxon>
    </lineage>
</organism>
<dbReference type="PANTHER" id="PTHR22872:SF6">
    <property type="entry name" value="E3 UBIQUITIN-PROTEIN LIGASE HERC1-RELATED"/>
    <property type="match status" value="1"/>
</dbReference>
<dbReference type="InterPro" id="IPR051625">
    <property type="entry name" value="Signaling_Regulatory_Domain"/>
</dbReference>
<evidence type="ECO:0000313" key="4">
    <source>
        <dbReference type="EMBL" id="KAK2144566.1"/>
    </source>
</evidence>
<evidence type="ECO:0000256" key="2">
    <source>
        <dbReference type="PROSITE-ProRule" id="PRU00235"/>
    </source>
</evidence>
<feature type="repeat" description="RCC1" evidence="2">
    <location>
        <begin position="478"/>
        <end position="530"/>
    </location>
</feature>
<dbReference type="Proteomes" id="UP001208570">
    <property type="component" value="Unassembled WGS sequence"/>
</dbReference>
<keyword evidence="5" id="KW-1185">Reference proteome</keyword>
<feature type="repeat" description="RCC1" evidence="2">
    <location>
        <begin position="688"/>
        <end position="740"/>
    </location>
</feature>
<dbReference type="EMBL" id="JAODUP010000746">
    <property type="protein sequence ID" value="KAK2144566.1"/>
    <property type="molecule type" value="Genomic_DNA"/>
</dbReference>
<dbReference type="Gene3D" id="2.130.10.30">
    <property type="entry name" value="Regulator of chromosome condensation 1/beta-lactamase-inhibitor protein II"/>
    <property type="match status" value="3"/>
</dbReference>
<sequence length="1017" mass="110886">MSCILGVKLKLLDHLNTSWVTEGKEIMTDRHEISKLYERLLTHQELVLMPQQILHLKGPPLPDIDHESLSPGEQEHYITALLSSQLTLARAIYTDSPFYNVLKKKLIVLHRIYYAVAHKYHNREKLQYQTHQVEKSSEDEMSRQISDRSQSGTGALLEMGVKTGLSLLFSLLHQNWMLSEQLGGASLCTDVLQTALDVLSSLPPLSLVNQNKLPTLGLSTLNQVTNFLKGVMQPKSGADLLGKRLASELVLALGAQRGSLCYLLEWIEVVLSTAAGCVLTSSNISMISYANFIKIFKQMKKSVGHLDGDDDSIERLHPDAEGLIPLYQAAMYLMEEVCQLASDYAQSCTCPDENRNSEASMSPGCMILSDRCDVYVWGSNSSHQLAVGSQEKILQPKASTAFTDVQQLEAGQYCTFVIHTDGTVSACGKGSYGRLGTGDSVNQQVPKLIAFEGGGYIIKKLSSSKGSDGHTLALTVDGVVLSWGDGDHGKLGHGNNCTQKTPKPVLGALAGKRVKWISAGYKHSAAVTEDGHLYTWGEGDYGKLGHGDSNGKMMPTLVKDLYNVGQVACGNTHTLALSQDGRTMWSWGGGDNGKLGHGDTGRKYSPKVIDALSGLHIRKIACASHCSLALTSTGQLYAWGNGACLGCFGSDLADYTVLRPRIVEDLQSTHIVDISCGDSHCLALTHDNEVYAWGNNVMGQCGQGHNQSPLTRPKKVQGLDGIPIQQISAGTSHSMAWTALPTDRQVIVWHRPFCVDLQEETFGLLRVFLERYCQGFDADQSPDPFPTKEEHERFVLLSLRLLTTHISLALAGGMASGVLGSEAVSEALSVGASLLLPALRERMELLHSLLPQGPDRWNSLSRGQRMQLDIILTSLQDNSHVASLLGMAQPSDTAERSMHTDTHLAEILMKTLLRNLGFHAEHCLNELTCGTDKPGTDESRVAPPPHLHYLLASLHKHLLAYCHINSCETTLTSAAVALLIKHLSLMIPLCGEILARCVNILQTAQNTEPIRQTLHGK</sequence>
<feature type="repeat" description="RCC1" evidence="2">
    <location>
        <begin position="422"/>
        <end position="477"/>
    </location>
</feature>
<dbReference type="InterPro" id="IPR058923">
    <property type="entry name" value="RCC1-like_dom"/>
</dbReference>
<dbReference type="AlphaFoldDB" id="A0AAD9MUR2"/>
<feature type="domain" description="RCC1-like" evidence="3">
    <location>
        <begin position="365"/>
        <end position="561"/>
    </location>
</feature>
<feature type="repeat" description="RCC1" evidence="2">
    <location>
        <begin position="634"/>
        <end position="687"/>
    </location>
</feature>
<dbReference type="PROSITE" id="PS00626">
    <property type="entry name" value="RCC1_2"/>
    <property type="match status" value="1"/>
</dbReference>
<evidence type="ECO:0000259" key="3">
    <source>
        <dbReference type="Pfam" id="PF25390"/>
    </source>
</evidence>
<name>A0AAD9MUR2_9ANNE</name>
<gene>
    <name evidence="4" type="ORF">LSH36_746g01092</name>
</gene>
<dbReference type="SUPFAM" id="SSF50985">
    <property type="entry name" value="RCC1/BLIP-II"/>
    <property type="match status" value="2"/>
</dbReference>
<dbReference type="Pfam" id="PF00415">
    <property type="entry name" value="RCC1"/>
    <property type="match status" value="3"/>
</dbReference>
<dbReference type="Pfam" id="PF25390">
    <property type="entry name" value="WD40_RLD"/>
    <property type="match status" value="1"/>
</dbReference>
<dbReference type="InterPro" id="IPR000408">
    <property type="entry name" value="Reg_chr_condens"/>
</dbReference>
<dbReference type="InterPro" id="IPR009091">
    <property type="entry name" value="RCC1/BLIP-II"/>
</dbReference>
<dbReference type="PRINTS" id="PR00633">
    <property type="entry name" value="RCCNDNSATION"/>
</dbReference>
<feature type="repeat" description="RCC1" evidence="2">
    <location>
        <begin position="582"/>
        <end position="633"/>
    </location>
</feature>
<dbReference type="PANTHER" id="PTHR22872">
    <property type="entry name" value="BTK-BINDING PROTEIN-RELATED"/>
    <property type="match status" value="1"/>
</dbReference>